<organism evidence="1 2">
    <name type="scientific">Xyrichtys novacula</name>
    <name type="common">Pearly razorfish</name>
    <name type="synonym">Hemipteronotus novacula</name>
    <dbReference type="NCBI Taxonomy" id="13765"/>
    <lineage>
        <taxon>Eukaryota</taxon>
        <taxon>Metazoa</taxon>
        <taxon>Chordata</taxon>
        <taxon>Craniata</taxon>
        <taxon>Vertebrata</taxon>
        <taxon>Euteleostomi</taxon>
        <taxon>Actinopterygii</taxon>
        <taxon>Neopterygii</taxon>
        <taxon>Teleostei</taxon>
        <taxon>Neoteleostei</taxon>
        <taxon>Acanthomorphata</taxon>
        <taxon>Eupercaria</taxon>
        <taxon>Labriformes</taxon>
        <taxon>Labridae</taxon>
        <taxon>Xyrichtys</taxon>
    </lineage>
</organism>
<dbReference type="EMBL" id="OY660873">
    <property type="protein sequence ID" value="CAJ1066364.1"/>
    <property type="molecule type" value="Genomic_DNA"/>
</dbReference>
<proteinExistence type="predicted"/>
<evidence type="ECO:0000313" key="2">
    <source>
        <dbReference type="Proteomes" id="UP001178508"/>
    </source>
</evidence>
<keyword evidence="2" id="KW-1185">Reference proteome</keyword>
<dbReference type="AlphaFoldDB" id="A0AAV1FZW0"/>
<gene>
    <name evidence="1" type="ORF">XNOV1_A027541</name>
</gene>
<protein>
    <submittedName>
        <fullName evidence="1">Uncharacterized protein</fullName>
    </submittedName>
</protein>
<accession>A0AAV1FZW0</accession>
<dbReference type="Proteomes" id="UP001178508">
    <property type="component" value="Chromosome 10"/>
</dbReference>
<name>A0AAV1FZW0_XYRNO</name>
<sequence length="270" mass="30300">METENEKLKRLVFSIGQDLCRAVSEGKWKSPKHILLCETVRHLFRSKQLTTILNRLGHSETYDFGLELETALAKALDEVSTYRTHQIVTGEGNLVFHCEWDNLNKTTTSVHSSNIVNSAGGIMVQEVKPGFESNKVRMLRIIDKSQQRSLKVDTPETLPPLNFPRVGPKFPDGSSFTPPVENDAVYAAKMKEYYIWLFSRYIGSDGEQSVPGLGGFTSATGSPPPRKSTVDYFTPIHQPITDNAVVCELLRRSEKGDGTRRQSTRRAMPL</sequence>
<evidence type="ECO:0000313" key="1">
    <source>
        <dbReference type="EMBL" id="CAJ1066364.1"/>
    </source>
</evidence>
<reference evidence="1" key="1">
    <citation type="submission" date="2023-08" db="EMBL/GenBank/DDBJ databases">
        <authorList>
            <person name="Alioto T."/>
            <person name="Alioto T."/>
            <person name="Gomez Garrido J."/>
        </authorList>
    </citation>
    <scope>NUCLEOTIDE SEQUENCE</scope>
</reference>